<organism evidence="3 4">
    <name type="scientific">Solibaculum intestinale</name>
    <dbReference type="NCBI Taxonomy" id="3133165"/>
    <lineage>
        <taxon>Bacteria</taxon>
        <taxon>Bacillati</taxon>
        <taxon>Bacillota</taxon>
        <taxon>Clostridia</taxon>
        <taxon>Eubacteriales</taxon>
        <taxon>Oscillospiraceae</taxon>
        <taxon>Solibaculum</taxon>
    </lineage>
</organism>
<proteinExistence type="predicted"/>
<reference evidence="3 4" key="1">
    <citation type="submission" date="2024-03" db="EMBL/GenBank/DDBJ databases">
        <title>Human intestinal bacterial collection.</title>
        <authorList>
            <person name="Pauvert C."/>
            <person name="Hitch T.C.A."/>
            <person name="Clavel T."/>
        </authorList>
    </citation>
    <scope>NUCLEOTIDE SEQUENCE [LARGE SCALE GENOMIC DNA]</scope>
    <source>
        <strain evidence="3 4">CLA-JM-H44</strain>
    </source>
</reference>
<gene>
    <name evidence="3" type="ORF">WMO26_10460</name>
</gene>
<dbReference type="Pfam" id="PF14268">
    <property type="entry name" value="YoaP"/>
    <property type="match status" value="1"/>
</dbReference>
<dbReference type="InterPro" id="IPR016181">
    <property type="entry name" value="Acyl_CoA_acyltransferase"/>
</dbReference>
<dbReference type="Proteomes" id="UP001489509">
    <property type="component" value="Unassembled WGS sequence"/>
</dbReference>
<dbReference type="InterPro" id="IPR025685">
    <property type="entry name" value="YoaP-like_dom"/>
</dbReference>
<evidence type="ECO:0000259" key="2">
    <source>
        <dbReference type="Pfam" id="PF14268"/>
    </source>
</evidence>
<feature type="domain" description="YoaP-like" evidence="2">
    <location>
        <begin position="202"/>
        <end position="243"/>
    </location>
</feature>
<keyword evidence="4" id="KW-1185">Reference proteome</keyword>
<evidence type="ECO:0000313" key="3">
    <source>
        <dbReference type="EMBL" id="MEQ2441247.1"/>
    </source>
</evidence>
<name>A0ABV1E1T1_9FIRM</name>
<evidence type="ECO:0000259" key="1">
    <source>
        <dbReference type="Pfam" id="PF00583"/>
    </source>
</evidence>
<dbReference type="SUPFAM" id="SSF55729">
    <property type="entry name" value="Acyl-CoA N-acyltransferases (Nat)"/>
    <property type="match status" value="1"/>
</dbReference>
<dbReference type="CDD" id="cd04301">
    <property type="entry name" value="NAT_SF"/>
    <property type="match status" value="1"/>
</dbReference>
<dbReference type="Pfam" id="PF00583">
    <property type="entry name" value="Acetyltransf_1"/>
    <property type="match status" value="1"/>
</dbReference>
<dbReference type="Gene3D" id="3.40.630.30">
    <property type="match status" value="1"/>
</dbReference>
<sequence length="252" mass="28237">MEIIKVTAENLEQEHICCAISDKKGDCRVPSKKAWMRAAFGEGLVFLKYDVRGKAFLEYLPAEHAWYPVDAPGYLFIDCFWVSGQYKGKGLSNGLLEACLQDAKAQGKHGVVALTSKKKLPFLCDPKHLAYKGFEPVDEARSSFVLACLFLDRKGTVPRFLPCAKEGRPEEDGFVLYYTNQCPHTEAYAPLAAALAKERGIPFVLRKLETQEQARRAPTPATTYSLFYNGAFVTNEILSEKKLQAIFTKYGF</sequence>
<feature type="domain" description="N-acetyltransferase" evidence="1">
    <location>
        <begin position="29"/>
        <end position="114"/>
    </location>
</feature>
<dbReference type="EMBL" id="JBBMFD010000020">
    <property type="protein sequence ID" value="MEQ2441247.1"/>
    <property type="molecule type" value="Genomic_DNA"/>
</dbReference>
<dbReference type="InterPro" id="IPR000182">
    <property type="entry name" value="GNAT_dom"/>
</dbReference>
<evidence type="ECO:0000313" key="4">
    <source>
        <dbReference type="Proteomes" id="UP001489509"/>
    </source>
</evidence>
<protein>
    <submittedName>
        <fullName evidence="3">N-acetyltransferase</fullName>
    </submittedName>
</protein>
<comment type="caution">
    <text evidence="3">The sequence shown here is derived from an EMBL/GenBank/DDBJ whole genome shotgun (WGS) entry which is preliminary data.</text>
</comment>
<dbReference type="RefSeq" id="WP_349220219.1">
    <property type="nucleotide sequence ID" value="NZ_JBBMFD010000020.1"/>
</dbReference>
<accession>A0ABV1E1T1</accession>